<gene>
    <name evidence="10" type="primary">manA</name>
    <name evidence="10" type="ORF">PSU4_59660</name>
</gene>
<comment type="cofactor">
    <cofactor evidence="8">
        <name>Zn(2+)</name>
        <dbReference type="ChEBI" id="CHEBI:29105"/>
    </cofactor>
    <text evidence="8">Binds 1 zinc ion per subunit.</text>
</comment>
<feature type="binding site" evidence="8">
    <location>
        <position position="100"/>
    </location>
    <ligand>
        <name>Zn(2+)</name>
        <dbReference type="ChEBI" id="CHEBI:29105"/>
    </ligand>
</feature>
<reference evidence="10 11" key="1">
    <citation type="submission" date="2019-07" db="EMBL/GenBank/DDBJ databases">
        <title>Whole genome shotgun sequence of Pseudonocardia sulfidoxydans NBRC 16205.</title>
        <authorList>
            <person name="Hosoyama A."/>
            <person name="Uohara A."/>
            <person name="Ohji S."/>
            <person name="Ichikawa N."/>
        </authorList>
    </citation>
    <scope>NUCLEOTIDE SEQUENCE [LARGE SCALE GENOMIC DNA]</scope>
    <source>
        <strain evidence="10 11">NBRC 16205</strain>
    </source>
</reference>
<comment type="catalytic activity">
    <reaction evidence="1">
        <text>D-mannose 6-phosphate = D-fructose 6-phosphate</text>
        <dbReference type="Rhea" id="RHEA:12356"/>
        <dbReference type="ChEBI" id="CHEBI:58735"/>
        <dbReference type="ChEBI" id="CHEBI:61527"/>
        <dbReference type="EC" id="5.3.1.8"/>
    </reaction>
</comment>
<protein>
    <recommendedName>
        <fullName evidence="3">mannose-6-phosphate isomerase</fullName>
        <ecNumber evidence="3">5.3.1.8</ecNumber>
    </recommendedName>
</protein>
<comment type="caution">
    <text evidence="10">The sequence shown here is derived from an EMBL/GenBank/DDBJ whole genome shotgun (WGS) entry which is preliminary data.</text>
</comment>
<evidence type="ECO:0000256" key="3">
    <source>
        <dbReference type="ARBA" id="ARBA00011956"/>
    </source>
</evidence>
<name>A0A511DQA0_9PSEU</name>
<evidence type="ECO:0000256" key="2">
    <source>
        <dbReference type="ARBA" id="ARBA00010772"/>
    </source>
</evidence>
<feature type="binding site" evidence="8">
    <location>
        <position position="98"/>
    </location>
    <ligand>
        <name>Zn(2+)</name>
        <dbReference type="ChEBI" id="CHEBI:29105"/>
    </ligand>
</feature>
<dbReference type="OrthoDB" id="9792649at2"/>
<feature type="domain" description="Phosphomannose isomerase type I catalytic" evidence="9">
    <location>
        <begin position="4"/>
        <end position="151"/>
    </location>
</feature>
<dbReference type="GO" id="GO:0004476">
    <property type="term" value="F:mannose-6-phosphate isomerase activity"/>
    <property type="evidence" value="ECO:0007669"/>
    <property type="project" value="UniProtKB-EC"/>
</dbReference>
<dbReference type="PANTHER" id="PTHR10309:SF0">
    <property type="entry name" value="MANNOSE-6-PHOSPHATE ISOMERASE"/>
    <property type="match status" value="1"/>
</dbReference>
<evidence type="ECO:0000313" key="10">
    <source>
        <dbReference type="EMBL" id="GEL27012.1"/>
    </source>
</evidence>
<dbReference type="NCBIfam" id="TIGR00218">
    <property type="entry name" value="manA"/>
    <property type="match status" value="1"/>
</dbReference>
<evidence type="ECO:0000313" key="11">
    <source>
        <dbReference type="Proteomes" id="UP000321685"/>
    </source>
</evidence>
<keyword evidence="11" id="KW-1185">Reference proteome</keyword>
<proteinExistence type="inferred from homology"/>
<organism evidence="10 11">
    <name type="scientific">Pseudonocardia sulfidoxydans NBRC 16205</name>
    <dbReference type="NCBI Taxonomy" id="1223511"/>
    <lineage>
        <taxon>Bacteria</taxon>
        <taxon>Bacillati</taxon>
        <taxon>Actinomycetota</taxon>
        <taxon>Actinomycetes</taxon>
        <taxon>Pseudonocardiales</taxon>
        <taxon>Pseudonocardiaceae</taxon>
        <taxon>Pseudonocardia</taxon>
    </lineage>
</organism>
<dbReference type="PANTHER" id="PTHR10309">
    <property type="entry name" value="MANNOSE-6-PHOSPHATE ISOMERASE"/>
    <property type="match status" value="1"/>
</dbReference>
<dbReference type="EC" id="5.3.1.8" evidence="3"/>
<evidence type="ECO:0000256" key="6">
    <source>
        <dbReference type="ARBA" id="ARBA00023235"/>
    </source>
</evidence>
<evidence type="ECO:0000256" key="8">
    <source>
        <dbReference type="PIRSR" id="PIRSR001480-2"/>
    </source>
</evidence>
<dbReference type="PROSITE" id="PS00965">
    <property type="entry name" value="PMI_I_1"/>
    <property type="match status" value="1"/>
</dbReference>
<dbReference type="GO" id="GO:0005975">
    <property type="term" value="P:carbohydrate metabolic process"/>
    <property type="evidence" value="ECO:0007669"/>
    <property type="project" value="InterPro"/>
</dbReference>
<evidence type="ECO:0000256" key="7">
    <source>
        <dbReference type="PIRSR" id="PIRSR001480-1"/>
    </source>
</evidence>
<dbReference type="EMBL" id="BJVJ01000133">
    <property type="protein sequence ID" value="GEL27012.1"/>
    <property type="molecule type" value="Genomic_DNA"/>
</dbReference>
<feature type="binding site" evidence="8">
    <location>
        <position position="264"/>
    </location>
    <ligand>
        <name>Zn(2+)</name>
        <dbReference type="ChEBI" id="CHEBI:29105"/>
    </ligand>
</feature>
<dbReference type="Gene3D" id="1.10.441.10">
    <property type="entry name" value="Phosphomannose Isomerase, domain 2"/>
    <property type="match status" value="1"/>
</dbReference>
<accession>A0A511DQA0</accession>
<evidence type="ECO:0000256" key="1">
    <source>
        <dbReference type="ARBA" id="ARBA00000757"/>
    </source>
</evidence>
<dbReference type="RefSeq" id="WP_147115923.1">
    <property type="nucleotide sequence ID" value="NZ_BJVJ01000133.1"/>
</dbReference>
<dbReference type="Gene3D" id="2.60.120.10">
    <property type="entry name" value="Jelly Rolls"/>
    <property type="match status" value="2"/>
</dbReference>
<dbReference type="InterPro" id="IPR018050">
    <property type="entry name" value="Pmannose_isomerase-type1_CS"/>
</dbReference>
<keyword evidence="5 8" id="KW-0862">Zinc</keyword>
<dbReference type="GO" id="GO:0009298">
    <property type="term" value="P:GDP-mannose biosynthetic process"/>
    <property type="evidence" value="ECO:0007669"/>
    <property type="project" value="InterPro"/>
</dbReference>
<dbReference type="SUPFAM" id="SSF51182">
    <property type="entry name" value="RmlC-like cupins"/>
    <property type="match status" value="1"/>
</dbReference>
<dbReference type="PIRSF" id="PIRSF001480">
    <property type="entry name" value="Mannose-6-phosphate_isomerase"/>
    <property type="match status" value="1"/>
</dbReference>
<dbReference type="InterPro" id="IPR011051">
    <property type="entry name" value="RmlC_Cupin_sf"/>
</dbReference>
<dbReference type="Pfam" id="PF20511">
    <property type="entry name" value="PMI_typeI_cat"/>
    <property type="match status" value="1"/>
</dbReference>
<comment type="similarity">
    <text evidence="2">Belongs to the mannose-6-phosphate isomerase type 1 family.</text>
</comment>
<feature type="active site" evidence="7">
    <location>
        <position position="283"/>
    </location>
</feature>
<dbReference type="InterPro" id="IPR016305">
    <property type="entry name" value="Mannose-6-P_Isomerase"/>
</dbReference>
<dbReference type="GO" id="GO:0008270">
    <property type="term" value="F:zinc ion binding"/>
    <property type="evidence" value="ECO:0007669"/>
    <property type="project" value="InterPro"/>
</dbReference>
<dbReference type="AlphaFoldDB" id="A0A511DQA0"/>
<dbReference type="InterPro" id="IPR001250">
    <property type="entry name" value="Man6P_Isoase-1"/>
</dbReference>
<dbReference type="PRINTS" id="PR00714">
    <property type="entry name" value="MAN6PISMRASE"/>
</dbReference>
<dbReference type="CDD" id="cd07011">
    <property type="entry name" value="cupin_PMI_type_I_N"/>
    <property type="match status" value="1"/>
</dbReference>
<dbReference type="GO" id="GO:0005829">
    <property type="term" value="C:cytosol"/>
    <property type="evidence" value="ECO:0007669"/>
    <property type="project" value="TreeGrafter"/>
</dbReference>
<dbReference type="InterPro" id="IPR046457">
    <property type="entry name" value="PMI_typeI_cat"/>
</dbReference>
<dbReference type="InterPro" id="IPR014710">
    <property type="entry name" value="RmlC-like_jellyroll"/>
</dbReference>
<evidence type="ECO:0000256" key="5">
    <source>
        <dbReference type="ARBA" id="ARBA00022833"/>
    </source>
</evidence>
<keyword evidence="4 8" id="KW-0479">Metal-binding</keyword>
<dbReference type="Proteomes" id="UP000321685">
    <property type="component" value="Unassembled WGS sequence"/>
</dbReference>
<keyword evidence="6 10" id="KW-0413">Isomerase</keyword>
<evidence type="ECO:0000256" key="4">
    <source>
        <dbReference type="ARBA" id="ARBA00022723"/>
    </source>
</evidence>
<feature type="binding site" evidence="8">
    <location>
        <position position="135"/>
    </location>
    <ligand>
        <name>Zn(2+)</name>
        <dbReference type="ChEBI" id="CHEBI:29105"/>
    </ligand>
</feature>
<evidence type="ECO:0000259" key="9">
    <source>
        <dbReference type="Pfam" id="PF20511"/>
    </source>
</evidence>
<sequence length="404" mass="42874">MELLDNPVRPYAWGSRTVIAELLGRPSPSPHPQAELWLGAHPADPSHVVRGDVAAESLIELIDSDPDRTLGPDRAGRWGGRLPFLLKVLAADEPLSLQAHPSAEQAAAGFERENALGVAPDAPERNYRDPNHKPELICALTEFDALVGFREAEASVRFLRALDVPALGAYVELLAAQPGPDGLRALFTTWITLPQSVLDDLVPAAQEGAVRLAARSGEWCAGARAILELSERYPGDAGVLAAMLLNHIVLQPGEALYLPAGNLHAYLSGAGMEIMANSDNVLRGGLTPKHVDVPELLRVLDFDSAPPPVCDWHDDGGWVAYDTPAVEFRLRRFVAEGPQDSVEVPDGGPRILMGTSGAALVRCDASVLKLGPGTAVFLPASDRGVVVDSATPGTQLFLAADGLA</sequence>